<dbReference type="InterPro" id="IPR009668">
    <property type="entry name" value="RNA_pol-assoc_fac_A49-like"/>
</dbReference>
<dbReference type="Pfam" id="PF00012">
    <property type="entry name" value="HSP70"/>
    <property type="match status" value="1"/>
</dbReference>
<keyword evidence="9" id="KW-1185">Reference proteome</keyword>
<dbReference type="Pfam" id="PF06870">
    <property type="entry name" value="RNA_pol_I_A49"/>
    <property type="match status" value="1"/>
</dbReference>
<gene>
    <name evidence="8" type="ORF">A4X06_0g6000</name>
</gene>
<evidence type="ECO:0000256" key="5">
    <source>
        <dbReference type="ARBA" id="ARBA00022840"/>
    </source>
</evidence>
<evidence type="ECO:0000256" key="7">
    <source>
        <dbReference type="ARBA" id="ARBA00023242"/>
    </source>
</evidence>
<dbReference type="GO" id="GO:0003677">
    <property type="term" value="F:DNA binding"/>
    <property type="evidence" value="ECO:0007669"/>
    <property type="project" value="InterPro"/>
</dbReference>
<keyword evidence="4" id="KW-0547">Nucleotide-binding</keyword>
<comment type="similarity">
    <text evidence="2">Belongs to the eukaryotic RPA49/POLR1E RNA polymerase subunit family.</text>
</comment>
<dbReference type="Proteomes" id="UP000077684">
    <property type="component" value="Unassembled WGS sequence"/>
</dbReference>
<evidence type="ECO:0000256" key="4">
    <source>
        <dbReference type="ARBA" id="ARBA00022741"/>
    </source>
</evidence>
<dbReference type="Gene3D" id="2.60.34.10">
    <property type="entry name" value="Substrate Binding Domain Of DNAk, Chain A, domain 1"/>
    <property type="match status" value="1"/>
</dbReference>
<keyword evidence="6" id="KW-0804">Transcription</keyword>
<name>A0A8X7MPE6_9BASI</name>
<protein>
    <submittedName>
        <fullName evidence="8">Uncharacterized protein</fullName>
    </submittedName>
</protein>
<reference evidence="8" key="1">
    <citation type="submission" date="2016-04" db="EMBL/GenBank/DDBJ databases">
        <authorList>
            <person name="Nguyen H.D."/>
            <person name="Samba Siva P."/>
            <person name="Cullis J."/>
            <person name="Levesque C.A."/>
            <person name="Hambleton S."/>
        </authorList>
    </citation>
    <scope>NUCLEOTIDE SEQUENCE</scope>
    <source>
        <strain evidence="8">DAOMC 236426</strain>
    </source>
</reference>
<dbReference type="GO" id="GO:0000428">
    <property type="term" value="C:DNA-directed RNA polymerase complex"/>
    <property type="evidence" value="ECO:0007669"/>
    <property type="project" value="UniProtKB-KW"/>
</dbReference>
<reference evidence="8" key="2">
    <citation type="journal article" date="2019" name="IMA Fungus">
        <title>Genome sequencing and comparison of five Tilletia species to identify candidate genes for the detection of regulated species infecting wheat.</title>
        <authorList>
            <person name="Nguyen H.D.T."/>
            <person name="Sultana T."/>
            <person name="Kesanakurti P."/>
            <person name="Hambleton S."/>
        </authorList>
    </citation>
    <scope>NUCLEOTIDE SEQUENCE</scope>
    <source>
        <strain evidence="8">DAOMC 236426</strain>
    </source>
</reference>
<dbReference type="EMBL" id="LWDE02000806">
    <property type="protein sequence ID" value="KAE8244042.1"/>
    <property type="molecule type" value="Genomic_DNA"/>
</dbReference>
<organism evidence="8 9">
    <name type="scientific">Tilletia controversa</name>
    <name type="common">dwarf bunt fungus</name>
    <dbReference type="NCBI Taxonomy" id="13291"/>
    <lineage>
        <taxon>Eukaryota</taxon>
        <taxon>Fungi</taxon>
        <taxon>Dikarya</taxon>
        <taxon>Basidiomycota</taxon>
        <taxon>Ustilaginomycotina</taxon>
        <taxon>Exobasidiomycetes</taxon>
        <taxon>Tilletiales</taxon>
        <taxon>Tilletiaceae</taxon>
        <taxon>Tilletia</taxon>
    </lineage>
</organism>
<sequence length="410" mass="44753">MANNPLTSISCAVPTISQYNASSASPSTASARPSAAQTSFHSGQYTAALRFELPKGMKLYHGNNASGSSKQRSHLGGDEAALYLSRHDDVMFYHNTNWRPKPLTSDGKRAPDKGYSGQYVCIWSVFATPTQTLSSSMTKLVCSLHKLRAIKDDSGPSADWSARVAARRDLGDIFGSKKAKATVRAQDRLKVDASHMTAMLEEVGDGIDESAAVLPTMEDRHVNLFLAHVIIMSIVWMGWWLRWTADGRGGHVSGPNPFALLRASYLVHTEWLLKARIIRFQRAISDGIVRDKFELSGIAPAPPGVPQIEVTFDVDANSVLNVSAASKTPGKSQKITITNYKGLLSKEDIERMVNKAEKFRAEDEAATARITAKNGLESYAYNLSNSLNEEAFASKFELTTSGQDEAAFCD</sequence>
<dbReference type="AlphaFoldDB" id="A0A8X7MPE6"/>
<evidence type="ECO:0000313" key="9">
    <source>
        <dbReference type="Proteomes" id="UP000077684"/>
    </source>
</evidence>
<evidence type="ECO:0000256" key="2">
    <source>
        <dbReference type="ARBA" id="ARBA00009430"/>
    </source>
</evidence>
<accession>A0A8X7MPE6</accession>
<proteinExistence type="inferred from homology"/>
<dbReference type="GO" id="GO:0005524">
    <property type="term" value="F:ATP binding"/>
    <property type="evidence" value="ECO:0007669"/>
    <property type="project" value="UniProtKB-KW"/>
</dbReference>
<evidence type="ECO:0000256" key="6">
    <source>
        <dbReference type="ARBA" id="ARBA00023163"/>
    </source>
</evidence>
<keyword evidence="3" id="KW-0240">DNA-directed RNA polymerase</keyword>
<dbReference type="PRINTS" id="PR00301">
    <property type="entry name" value="HEATSHOCK70"/>
</dbReference>
<evidence type="ECO:0000313" key="8">
    <source>
        <dbReference type="EMBL" id="KAE8244042.1"/>
    </source>
</evidence>
<evidence type="ECO:0000256" key="1">
    <source>
        <dbReference type="ARBA" id="ARBA00004604"/>
    </source>
</evidence>
<evidence type="ECO:0000256" key="3">
    <source>
        <dbReference type="ARBA" id="ARBA00022478"/>
    </source>
</evidence>
<dbReference type="GO" id="GO:0005730">
    <property type="term" value="C:nucleolus"/>
    <property type="evidence" value="ECO:0007669"/>
    <property type="project" value="UniProtKB-SubCell"/>
</dbReference>
<dbReference type="SUPFAM" id="SSF100920">
    <property type="entry name" value="Heat shock protein 70kD (HSP70), peptide-binding domain"/>
    <property type="match status" value="1"/>
</dbReference>
<dbReference type="GO" id="GO:0140662">
    <property type="term" value="F:ATP-dependent protein folding chaperone"/>
    <property type="evidence" value="ECO:0007669"/>
    <property type="project" value="InterPro"/>
</dbReference>
<keyword evidence="5" id="KW-0067">ATP-binding</keyword>
<keyword evidence="7" id="KW-0539">Nucleus</keyword>
<comment type="subcellular location">
    <subcellularLocation>
        <location evidence="1">Nucleus</location>
        <location evidence="1">Nucleolus</location>
    </subcellularLocation>
</comment>
<comment type="caution">
    <text evidence="8">The sequence shown here is derived from an EMBL/GenBank/DDBJ whole genome shotgun (WGS) entry which is preliminary data.</text>
</comment>
<dbReference type="PANTHER" id="PTHR19375">
    <property type="entry name" value="HEAT SHOCK PROTEIN 70KDA"/>
    <property type="match status" value="1"/>
</dbReference>
<dbReference type="GO" id="GO:0006351">
    <property type="term" value="P:DNA-templated transcription"/>
    <property type="evidence" value="ECO:0007669"/>
    <property type="project" value="InterPro"/>
</dbReference>
<dbReference type="InterPro" id="IPR029047">
    <property type="entry name" value="HSP70_peptide-bd_sf"/>
</dbReference>
<dbReference type="InterPro" id="IPR013126">
    <property type="entry name" value="Hsp_70_fam"/>
</dbReference>